<keyword evidence="3" id="KW-1185">Reference proteome</keyword>
<organism evidence="2 3">
    <name type="scientific">Streptomyces fungicidicus</name>
    <dbReference type="NCBI Taxonomy" id="68203"/>
    <lineage>
        <taxon>Bacteria</taxon>
        <taxon>Bacillati</taxon>
        <taxon>Actinomycetota</taxon>
        <taxon>Actinomycetes</taxon>
        <taxon>Kitasatosporales</taxon>
        <taxon>Streptomycetaceae</taxon>
        <taxon>Streptomyces</taxon>
    </lineage>
</organism>
<protein>
    <submittedName>
        <fullName evidence="2">DUF397 domain-containing protein</fullName>
    </submittedName>
</protein>
<reference evidence="2 3" key="1">
    <citation type="submission" date="2017-09" db="EMBL/GenBank/DDBJ databases">
        <authorList>
            <person name="Zhang H."/>
            <person name="Hu S."/>
            <person name="Xu J."/>
            <person name="He Z."/>
        </authorList>
    </citation>
    <scope>NUCLEOTIDE SEQUENCE [LARGE SCALE GENOMIC DNA]</scope>
    <source>
        <strain evidence="2 3">TXX3120</strain>
    </source>
</reference>
<evidence type="ECO:0000259" key="1">
    <source>
        <dbReference type="Pfam" id="PF04149"/>
    </source>
</evidence>
<sequence>MTGTISGSLGDRGETAVVHEGRPLWRRSSACGNESECVEVAVLARHVLARDSKRPAATVLRFTALAWTGFLSAVARGEPRDA</sequence>
<dbReference type="InterPro" id="IPR007278">
    <property type="entry name" value="DUF397"/>
</dbReference>
<evidence type="ECO:0000313" key="3">
    <source>
        <dbReference type="Proteomes" id="UP000282170"/>
    </source>
</evidence>
<dbReference type="AlphaFoldDB" id="A0A494V801"/>
<gene>
    <name evidence="2" type="ORF">CNQ36_21430</name>
</gene>
<feature type="domain" description="DUF397" evidence="1">
    <location>
        <begin position="25"/>
        <end position="74"/>
    </location>
</feature>
<dbReference type="EMBL" id="CP023407">
    <property type="protein sequence ID" value="AYL39614.1"/>
    <property type="molecule type" value="Genomic_DNA"/>
</dbReference>
<name>A0A494V801_9ACTN</name>
<dbReference type="Pfam" id="PF04149">
    <property type="entry name" value="DUF397"/>
    <property type="match status" value="1"/>
</dbReference>
<dbReference type="Proteomes" id="UP000282170">
    <property type="component" value="Chromosome"/>
</dbReference>
<accession>A0A494V801</accession>
<proteinExistence type="predicted"/>
<dbReference type="KEGG" id="sfug:CNQ36_21430"/>
<evidence type="ECO:0000313" key="2">
    <source>
        <dbReference type="EMBL" id="AYL39614.1"/>
    </source>
</evidence>